<dbReference type="GeneID" id="101855376"/>
<evidence type="ECO:0000313" key="2">
    <source>
        <dbReference type="Proteomes" id="UP000694888"/>
    </source>
</evidence>
<dbReference type="Proteomes" id="UP000694888">
    <property type="component" value="Unplaced"/>
</dbReference>
<dbReference type="SUPFAM" id="SSF53098">
    <property type="entry name" value="Ribonuclease H-like"/>
    <property type="match status" value="1"/>
</dbReference>
<evidence type="ECO:0000313" key="3">
    <source>
        <dbReference type="RefSeq" id="XP_005109074.1"/>
    </source>
</evidence>
<dbReference type="InterPro" id="IPR012337">
    <property type="entry name" value="RNaseH-like_sf"/>
</dbReference>
<organism evidence="2 3">
    <name type="scientific">Aplysia californica</name>
    <name type="common">California sea hare</name>
    <dbReference type="NCBI Taxonomy" id="6500"/>
    <lineage>
        <taxon>Eukaryota</taxon>
        <taxon>Metazoa</taxon>
        <taxon>Spiralia</taxon>
        <taxon>Lophotrochozoa</taxon>
        <taxon>Mollusca</taxon>
        <taxon>Gastropoda</taxon>
        <taxon>Heterobranchia</taxon>
        <taxon>Euthyneura</taxon>
        <taxon>Tectipleura</taxon>
        <taxon>Aplysiida</taxon>
        <taxon>Aplysioidea</taxon>
        <taxon>Aplysiidae</taxon>
        <taxon>Aplysia</taxon>
    </lineage>
</organism>
<keyword evidence="2" id="KW-1185">Reference proteome</keyword>
<proteinExistence type="predicted"/>
<reference evidence="3" key="1">
    <citation type="submission" date="2025-08" db="UniProtKB">
        <authorList>
            <consortium name="RefSeq"/>
        </authorList>
    </citation>
    <scope>IDENTIFICATION</scope>
</reference>
<dbReference type="RefSeq" id="XP_005109074.1">
    <property type="nucleotide sequence ID" value="XM_005109017.1"/>
</dbReference>
<protein>
    <submittedName>
        <fullName evidence="3">Uncharacterized protein K02A2.6-like</fullName>
    </submittedName>
</protein>
<dbReference type="InterPro" id="IPR036397">
    <property type="entry name" value="RNaseH_sf"/>
</dbReference>
<dbReference type="PANTHER" id="PTHR37984:SF5">
    <property type="entry name" value="PROTEIN NYNRIN-LIKE"/>
    <property type="match status" value="1"/>
</dbReference>
<dbReference type="Gene3D" id="3.30.420.10">
    <property type="entry name" value="Ribonuclease H-like superfamily/Ribonuclease H"/>
    <property type="match status" value="1"/>
</dbReference>
<accession>A0ABM0K597</accession>
<dbReference type="PANTHER" id="PTHR37984">
    <property type="entry name" value="PROTEIN CBG26694"/>
    <property type="match status" value="1"/>
</dbReference>
<name>A0ABM0K597_APLCA</name>
<evidence type="ECO:0000259" key="1">
    <source>
        <dbReference type="PROSITE" id="PS50994"/>
    </source>
</evidence>
<dbReference type="InterPro" id="IPR050951">
    <property type="entry name" value="Retrovirus_Pol_polyprotein"/>
</dbReference>
<gene>
    <name evidence="3" type="primary">LOC101855376</name>
</gene>
<dbReference type="InterPro" id="IPR001584">
    <property type="entry name" value="Integrase_cat-core"/>
</dbReference>
<dbReference type="PROSITE" id="PS50994">
    <property type="entry name" value="INTEGRASE"/>
    <property type="match status" value="1"/>
</dbReference>
<sequence>MLGNIRRSAQLSTLSALPCHEHQKLPPKQPSRPWITPDEPWSRVRIDHAINFRSHNWMVMVDAFSKYLMSSITTKATTRRLDEDFAHFGYPHAIVTENATCFSSAEFQTWCEQRGILHLHGAPYHPEFEMSRCQLVVSAKTAHASRFPTKVGVRTDGSQLW</sequence>
<feature type="domain" description="Integrase catalytic" evidence="1">
    <location>
        <begin position="29"/>
        <end position="161"/>
    </location>
</feature>
<dbReference type="Pfam" id="PF00665">
    <property type="entry name" value="rve"/>
    <property type="match status" value="1"/>
</dbReference>